<protein>
    <submittedName>
        <fullName evidence="1">Uncharacterized protein</fullName>
    </submittedName>
</protein>
<accession>A0A7J0FIL8</accession>
<gene>
    <name evidence="1" type="ORF">Acr_12g0010750</name>
</gene>
<dbReference type="AlphaFoldDB" id="A0A7J0FIL8"/>
<comment type="caution">
    <text evidence="1">The sequence shown here is derived from an EMBL/GenBank/DDBJ whole genome shotgun (WGS) entry which is preliminary data.</text>
</comment>
<organism evidence="1 2">
    <name type="scientific">Actinidia rufa</name>
    <dbReference type="NCBI Taxonomy" id="165716"/>
    <lineage>
        <taxon>Eukaryota</taxon>
        <taxon>Viridiplantae</taxon>
        <taxon>Streptophyta</taxon>
        <taxon>Embryophyta</taxon>
        <taxon>Tracheophyta</taxon>
        <taxon>Spermatophyta</taxon>
        <taxon>Magnoliopsida</taxon>
        <taxon>eudicotyledons</taxon>
        <taxon>Gunneridae</taxon>
        <taxon>Pentapetalae</taxon>
        <taxon>asterids</taxon>
        <taxon>Ericales</taxon>
        <taxon>Actinidiaceae</taxon>
        <taxon>Actinidia</taxon>
    </lineage>
</organism>
<keyword evidence="2" id="KW-1185">Reference proteome</keyword>
<evidence type="ECO:0000313" key="2">
    <source>
        <dbReference type="Proteomes" id="UP000585474"/>
    </source>
</evidence>
<dbReference type="EMBL" id="BJWL01000012">
    <property type="protein sequence ID" value="GFY98534.1"/>
    <property type="molecule type" value="Genomic_DNA"/>
</dbReference>
<proteinExistence type="predicted"/>
<dbReference type="Proteomes" id="UP000585474">
    <property type="component" value="Unassembled WGS sequence"/>
</dbReference>
<sequence length="92" mass="9746">MAAMEKSPHSYLPTAPMVYAVVADPTIVDNPYIRSYGQVRSNGASSTSDERDCVGGRLLFGHGDCDGYGILASSLRHGKPLGVHMGRFGSGM</sequence>
<evidence type="ECO:0000313" key="1">
    <source>
        <dbReference type="EMBL" id="GFY98534.1"/>
    </source>
</evidence>
<name>A0A7J0FIL8_9ERIC</name>
<reference evidence="1 2" key="1">
    <citation type="submission" date="2019-07" db="EMBL/GenBank/DDBJ databases">
        <title>De Novo Assembly of kiwifruit Actinidia rufa.</title>
        <authorList>
            <person name="Sugita-Konishi S."/>
            <person name="Sato K."/>
            <person name="Mori E."/>
            <person name="Abe Y."/>
            <person name="Kisaki G."/>
            <person name="Hamano K."/>
            <person name="Suezawa K."/>
            <person name="Otani M."/>
            <person name="Fukuda T."/>
            <person name="Manabe T."/>
            <person name="Gomi K."/>
            <person name="Tabuchi M."/>
            <person name="Akimitsu K."/>
            <person name="Kataoka I."/>
        </authorList>
    </citation>
    <scope>NUCLEOTIDE SEQUENCE [LARGE SCALE GENOMIC DNA]</scope>
    <source>
        <strain evidence="2">cv. Fuchu</strain>
    </source>
</reference>